<reference evidence="10 11" key="1">
    <citation type="submission" date="2013-03" db="EMBL/GenBank/DDBJ databases">
        <title>The Genome Sequence of Exophiala aquamarina CBS 119918.</title>
        <authorList>
            <consortium name="The Broad Institute Genomics Platform"/>
            <person name="Cuomo C."/>
            <person name="de Hoog S."/>
            <person name="Gorbushina A."/>
            <person name="Walker B."/>
            <person name="Young S.K."/>
            <person name="Zeng Q."/>
            <person name="Gargeya S."/>
            <person name="Fitzgerald M."/>
            <person name="Haas B."/>
            <person name="Abouelleil A."/>
            <person name="Allen A.W."/>
            <person name="Alvarado L."/>
            <person name="Arachchi H.M."/>
            <person name="Berlin A.M."/>
            <person name="Chapman S.B."/>
            <person name="Gainer-Dewar J."/>
            <person name="Goldberg J."/>
            <person name="Griggs A."/>
            <person name="Gujja S."/>
            <person name="Hansen M."/>
            <person name="Howarth C."/>
            <person name="Imamovic A."/>
            <person name="Ireland A."/>
            <person name="Larimer J."/>
            <person name="McCowan C."/>
            <person name="Murphy C."/>
            <person name="Pearson M."/>
            <person name="Poon T.W."/>
            <person name="Priest M."/>
            <person name="Roberts A."/>
            <person name="Saif S."/>
            <person name="Shea T."/>
            <person name="Sisk P."/>
            <person name="Sykes S."/>
            <person name="Wortman J."/>
            <person name="Nusbaum C."/>
            <person name="Birren B."/>
        </authorList>
    </citation>
    <scope>NUCLEOTIDE SEQUENCE [LARGE SCALE GENOMIC DNA]</scope>
    <source>
        <strain evidence="10 11">CBS 119918</strain>
    </source>
</reference>
<dbReference type="AlphaFoldDB" id="A0A072PN49"/>
<evidence type="ECO:0000256" key="7">
    <source>
        <dbReference type="ARBA" id="ARBA00038889"/>
    </source>
</evidence>
<comment type="similarity">
    <text evidence="1">Belongs to the metallo-dependent hydrolases superfamily. ACMSD family.</text>
</comment>
<sequence>MSVTALTYRLFKSGTNNWQALEAAGGDPSGSWTPAWSLETDDAFCQELDIGTTIFSLTAPGPPIAGQEGSVKLSRTTNDYLASVRDRNPSKYGFFAAMPDLRNTAAALAEIEYAFDTLQADGVMLLTRYGPTNMYLGHEAFSPIWTALNARKAVVLVHPTHSIDTSLLAKNIPQPIVDYPHETTRAAVDIIMSNGRRNYPDVKVILSHAGGTMPYLAKRIASLSDIQLVNKSVDEIAEDIATFYFDVALSSTNQTIETLLTCTTPDHILFGSDYPYAPRKTIDRFARELDESFRGNKDLSFAINMGNAMRLFPRLNKQ</sequence>
<dbReference type="InterPro" id="IPR032466">
    <property type="entry name" value="Metal_Hydrolase"/>
</dbReference>
<gene>
    <name evidence="10" type="ORF">A1O9_02831</name>
</gene>
<evidence type="ECO:0000256" key="1">
    <source>
        <dbReference type="ARBA" id="ARBA00005871"/>
    </source>
</evidence>
<dbReference type="Pfam" id="PF04909">
    <property type="entry name" value="Amidohydro_2"/>
    <property type="match status" value="1"/>
</dbReference>
<dbReference type="EC" id="4.1.1.52" evidence="7"/>
<dbReference type="GO" id="GO:0016787">
    <property type="term" value="F:hydrolase activity"/>
    <property type="evidence" value="ECO:0007669"/>
    <property type="project" value="InterPro"/>
</dbReference>
<keyword evidence="11" id="KW-1185">Reference proteome</keyword>
<evidence type="ECO:0000256" key="3">
    <source>
        <dbReference type="ARBA" id="ARBA00022793"/>
    </source>
</evidence>
<evidence type="ECO:0000256" key="5">
    <source>
        <dbReference type="ARBA" id="ARBA00023239"/>
    </source>
</evidence>
<evidence type="ECO:0000256" key="4">
    <source>
        <dbReference type="ARBA" id="ARBA00022833"/>
    </source>
</evidence>
<dbReference type="GO" id="GO:0046872">
    <property type="term" value="F:metal ion binding"/>
    <property type="evidence" value="ECO:0007669"/>
    <property type="project" value="UniProtKB-KW"/>
</dbReference>
<dbReference type="EMBL" id="AMGV01000002">
    <property type="protein sequence ID" value="KEF61266.1"/>
    <property type="molecule type" value="Genomic_DNA"/>
</dbReference>
<keyword evidence="5 8" id="KW-0456">Lyase</keyword>
<comment type="catalytic activity">
    <reaction evidence="6">
        <text>6-methylsalicylate + H(+) = 3-methylphenol + CO2</text>
        <dbReference type="Rhea" id="RHEA:23112"/>
        <dbReference type="ChEBI" id="CHEBI:15378"/>
        <dbReference type="ChEBI" id="CHEBI:16526"/>
        <dbReference type="ChEBI" id="CHEBI:17231"/>
        <dbReference type="ChEBI" id="CHEBI:36658"/>
        <dbReference type="EC" id="4.1.1.52"/>
    </reaction>
    <physiologicalReaction direction="left-to-right" evidence="6">
        <dbReference type="Rhea" id="RHEA:23113"/>
    </physiologicalReaction>
</comment>
<dbReference type="InterPro" id="IPR032465">
    <property type="entry name" value="ACMSD"/>
</dbReference>
<evidence type="ECO:0000259" key="9">
    <source>
        <dbReference type="Pfam" id="PF04909"/>
    </source>
</evidence>
<evidence type="ECO:0000313" key="11">
    <source>
        <dbReference type="Proteomes" id="UP000027920"/>
    </source>
</evidence>
<accession>A0A072PN49</accession>
<evidence type="ECO:0000313" key="10">
    <source>
        <dbReference type="EMBL" id="KEF61266.1"/>
    </source>
</evidence>
<comment type="caution">
    <text evidence="10">The sequence shown here is derived from an EMBL/GenBank/DDBJ whole genome shotgun (WGS) entry which is preliminary data.</text>
</comment>
<dbReference type="GO" id="GO:0005829">
    <property type="term" value="C:cytosol"/>
    <property type="evidence" value="ECO:0007669"/>
    <property type="project" value="TreeGrafter"/>
</dbReference>
<evidence type="ECO:0000256" key="8">
    <source>
        <dbReference type="RuleBase" id="RU366045"/>
    </source>
</evidence>
<dbReference type="Gene3D" id="3.20.20.140">
    <property type="entry name" value="Metal-dependent hydrolases"/>
    <property type="match status" value="1"/>
</dbReference>
<keyword evidence="4" id="KW-0862">Zinc</keyword>
<keyword evidence="3 8" id="KW-0210">Decarboxylase</keyword>
<dbReference type="PANTHER" id="PTHR21240">
    <property type="entry name" value="2-AMINO-3-CARBOXYLMUCONATE-6-SEMIALDEHYDE DECARBOXYLASE"/>
    <property type="match status" value="1"/>
</dbReference>
<dbReference type="InterPro" id="IPR006680">
    <property type="entry name" value="Amidohydro-rel"/>
</dbReference>
<protein>
    <recommendedName>
        <fullName evidence="7">6-methylsalicylate decarboxylase</fullName>
        <ecNumber evidence="7">4.1.1.52</ecNumber>
    </recommendedName>
</protein>
<evidence type="ECO:0000256" key="6">
    <source>
        <dbReference type="ARBA" id="ARBA00036832"/>
    </source>
</evidence>
<organism evidence="10 11">
    <name type="scientific">Exophiala aquamarina CBS 119918</name>
    <dbReference type="NCBI Taxonomy" id="1182545"/>
    <lineage>
        <taxon>Eukaryota</taxon>
        <taxon>Fungi</taxon>
        <taxon>Dikarya</taxon>
        <taxon>Ascomycota</taxon>
        <taxon>Pezizomycotina</taxon>
        <taxon>Eurotiomycetes</taxon>
        <taxon>Chaetothyriomycetidae</taxon>
        <taxon>Chaetothyriales</taxon>
        <taxon>Herpotrichiellaceae</taxon>
        <taxon>Exophiala</taxon>
    </lineage>
</organism>
<dbReference type="Proteomes" id="UP000027920">
    <property type="component" value="Unassembled WGS sequence"/>
</dbReference>
<dbReference type="SUPFAM" id="SSF51556">
    <property type="entry name" value="Metallo-dependent hydrolases"/>
    <property type="match status" value="1"/>
</dbReference>
<dbReference type="STRING" id="1182545.A0A072PN49"/>
<dbReference type="OrthoDB" id="2832284at2759"/>
<evidence type="ECO:0000256" key="2">
    <source>
        <dbReference type="ARBA" id="ARBA00022723"/>
    </source>
</evidence>
<dbReference type="GO" id="GO:0019748">
    <property type="term" value="P:secondary metabolic process"/>
    <property type="evidence" value="ECO:0007669"/>
    <property type="project" value="TreeGrafter"/>
</dbReference>
<dbReference type="GO" id="GO:0047596">
    <property type="term" value="F:6-methylsalicylate decarboxylase activity"/>
    <property type="evidence" value="ECO:0007669"/>
    <property type="project" value="UniProtKB-EC"/>
</dbReference>
<dbReference type="PANTHER" id="PTHR21240:SF29">
    <property type="entry name" value="AMIDOHYDROLASE-RELATED DOMAIN-CONTAINING PROTEIN"/>
    <property type="match status" value="1"/>
</dbReference>
<feature type="domain" description="Amidohydrolase-related" evidence="9">
    <location>
        <begin position="48"/>
        <end position="313"/>
    </location>
</feature>
<name>A0A072PN49_9EURO</name>
<dbReference type="VEuPathDB" id="FungiDB:A1O9_02831"/>
<proteinExistence type="inferred from homology"/>
<dbReference type="HOGENOM" id="CLU_039329_2_1_1"/>
<dbReference type="RefSeq" id="XP_013263856.1">
    <property type="nucleotide sequence ID" value="XM_013408402.1"/>
</dbReference>
<keyword evidence="2" id="KW-0479">Metal-binding</keyword>
<dbReference type="GeneID" id="25277772"/>